<protein>
    <submittedName>
        <fullName evidence="3">Hydroxymethylglutaryl-CoA synthase, cytoplasmic</fullName>
    </submittedName>
</protein>
<comment type="caution">
    <text evidence="3">The sequence shown here is derived from an EMBL/GenBank/DDBJ whole genome shotgun (WGS) entry which is preliminary data.</text>
</comment>
<keyword evidence="1" id="KW-0808">Transferase</keyword>
<evidence type="ECO:0000259" key="2">
    <source>
        <dbReference type="Pfam" id="PF01154"/>
    </source>
</evidence>
<gene>
    <name evidence="3" type="primary">HMGCS1_1</name>
    <name evidence="3" type="ORF">BGZ97_008432</name>
</gene>
<dbReference type="EMBL" id="JAAAIN010003858">
    <property type="protein sequence ID" value="KAG0283718.1"/>
    <property type="molecule type" value="Genomic_DNA"/>
</dbReference>
<dbReference type="Pfam" id="PF01154">
    <property type="entry name" value="HMG_CoA_synt_N"/>
    <property type="match status" value="1"/>
</dbReference>
<dbReference type="GO" id="GO:0006696">
    <property type="term" value="P:ergosterol biosynthetic process"/>
    <property type="evidence" value="ECO:0007669"/>
    <property type="project" value="TreeGrafter"/>
</dbReference>
<sequence>MVGFINNTAPANVGIHALEFYHPAKFVDQTELERFDGVSAGKYTIGLGQTKMAVCDDREDINSMSLTVVQNLVEKHGLSYKDIGYLEVGTETIIDKSKSVKTVL</sequence>
<dbReference type="Gene3D" id="3.40.47.10">
    <property type="match status" value="1"/>
</dbReference>
<dbReference type="CDD" id="cd00827">
    <property type="entry name" value="init_cond_enzymes"/>
    <property type="match status" value="1"/>
</dbReference>
<dbReference type="PANTHER" id="PTHR43323">
    <property type="entry name" value="3-HYDROXY-3-METHYLGLUTARYL COENZYME A SYNTHASE"/>
    <property type="match status" value="1"/>
</dbReference>
<dbReference type="OrthoDB" id="1269963at2759"/>
<dbReference type="GO" id="GO:0010142">
    <property type="term" value="P:farnesyl diphosphate biosynthetic process, mevalonate pathway"/>
    <property type="evidence" value="ECO:0007669"/>
    <property type="project" value="TreeGrafter"/>
</dbReference>
<feature type="domain" description="Hydroxymethylglutaryl-coenzyme A synthase N-terminal" evidence="2">
    <location>
        <begin position="10"/>
        <end position="104"/>
    </location>
</feature>
<dbReference type="InterPro" id="IPR016039">
    <property type="entry name" value="Thiolase-like"/>
</dbReference>
<dbReference type="AlphaFoldDB" id="A0A9P6QR60"/>
<accession>A0A9P6QR60</accession>
<evidence type="ECO:0000313" key="3">
    <source>
        <dbReference type="EMBL" id="KAG0283718.1"/>
    </source>
</evidence>
<dbReference type="PANTHER" id="PTHR43323:SF2">
    <property type="entry name" value="HYDROXYMETHYLGLUTARYL-COA SYNTHASE"/>
    <property type="match status" value="1"/>
</dbReference>
<evidence type="ECO:0000313" key="4">
    <source>
        <dbReference type="Proteomes" id="UP000823405"/>
    </source>
</evidence>
<dbReference type="GO" id="GO:0004421">
    <property type="term" value="F:hydroxymethylglutaryl-CoA synthase activity"/>
    <property type="evidence" value="ECO:0007669"/>
    <property type="project" value="TreeGrafter"/>
</dbReference>
<reference evidence="3" key="1">
    <citation type="journal article" date="2020" name="Fungal Divers.">
        <title>Resolving the Mortierellaceae phylogeny through synthesis of multi-gene phylogenetics and phylogenomics.</title>
        <authorList>
            <person name="Vandepol N."/>
            <person name="Liber J."/>
            <person name="Desiro A."/>
            <person name="Na H."/>
            <person name="Kennedy M."/>
            <person name="Barry K."/>
            <person name="Grigoriev I.V."/>
            <person name="Miller A.N."/>
            <person name="O'Donnell K."/>
            <person name="Stajich J.E."/>
            <person name="Bonito G."/>
        </authorList>
    </citation>
    <scope>NUCLEOTIDE SEQUENCE</scope>
    <source>
        <strain evidence="3">NVP60</strain>
    </source>
</reference>
<evidence type="ECO:0000256" key="1">
    <source>
        <dbReference type="ARBA" id="ARBA00022679"/>
    </source>
</evidence>
<proteinExistence type="predicted"/>
<name>A0A9P6QR60_9FUNG</name>
<feature type="non-terminal residue" evidence="3">
    <location>
        <position position="1"/>
    </location>
</feature>
<organism evidence="3 4">
    <name type="scientific">Linnemannia gamsii</name>
    <dbReference type="NCBI Taxonomy" id="64522"/>
    <lineage>
        <taxon>Eukaryota</taxon>
        <taxon>Fungi</taxon>
        <taxon>Fungi incertae sedis</taxon>
        <taxon>Mucoromycota</taxon>
        <taxon>Mortierellomycotina</taxon>
        <taxon>Mortierellomycetes</taxon>
        <taxon>Mortierellales</taxon>
        <taxon>Mortierellaceae</taxon>
        <taxon>Linnemannia</taxon>
    </lineage>
</organism>
<dbReference type="SUPFAM" id="SSF53901">
    <property type="entry name" value="Thiolase-like"/>
    <property type="match status" value="1"/>
</dbReference>
<dbReference type="InterPro" id="IPR013528">
    <property type="entry name" value="HMG_CoA_synth_N"/>
</dbReference>
<dbReference type="Proteomes" id="UP000823405">
    <property type="component" value="Unassembled WGS sequence"/>
</dbReference>
<dbReference type="GO" id="GO:0006084">
    <property type="term" value="P:acetyl-CoA metabolic process"/>
    <property type="evidence" value="ECO:0007669"/>
    <property type="project" value="TreeGrafter"/>
</dbReference>
<keyword evidence="4" id="KW-1185">Reference proteome</keyword>